<dbReference type="Pfam" id="PF12697">
    <property type="entry name" value="Abhydrolase_6"/>
    <property type="match status" value="1"/>
</dbReference>
<sequence>MGERLTRDDRRITTGAGVYRVLSSIRAPDAATSGRPRPHAVVLIHGIGTSHRYLAKLHAEFETAGDVYSIDLPGFAGLPKPGTAPGVAAMAAGLARVLDELGVSDAVLVGHSMGAQWVVELAVERPDLAATVVAIGPVADDRHRTLLAQSAALGLDVLGETPAVNAVVLVDYLRCGPVWFLRESRPMLTYPLEDRVALLTMPFLVLRGGNDPIAGTSWCRRLRDRAPHGRFVVVPGHRHVVQFTAPRAVAAGIRSFLAGIAAGEPRAGAWVS</sequence>
<keyword evidence="2" id="KW-0378">Hydrolase</keyword>
<evidence type="ECO:0000259" key="1">
    <source>
        <dbReference type="Pfam" id="PF12697"/>
    </source>
</evidence>
<organism evidence="2 3">
    <name type="scientific">Herbiconiux daphne</name>
    <dbReference type="NCBI Taxonomy" id="2970914"/>
    <lineage>
        <taxon>Bacteria</taxon>
        <taxon>Bacillati</taxon>
        <taxon>Actinomycetota</taxon>
        <taxon>Actinomycetes</taxon>
        <taxon>Micrococcales</taxon>
        <taxon>Microbacteriaceae</taxon>
        <taxon>Herbiconiux</taxon>
    </lineage>
</organism>
<protein>
    <submittedName>
        <fullName evidence="2">Alpha/beta hydrolase</fullName>
    </submittedName>
</protein>
<dbReference type="Gene3D" id="3.40.50.1820">
    <property type="entry name" value="alpha/beta hydrolase"/>
    <property type="match status" value="1"/>
</dbReference>
<dbReference type="InterPro" id="IPR050266">
    <property type="entry name" value="AB_hydrolase_sf"/>
</dbReference>
<dbReference type="Proteomes" id="UP001165586">
    <property type="component" value="Unassembled WGS sequence"/>
</dbReference>
<comment type="caution">
    <text evidence="2">The sequence shown here is derived from an EMBL/GenBank/DDBJ whole genome shotgun (WGS) entry which is preliminary data.</text>
</comment>
<feature type="domain" description="AB hydrolase-1" evidence="1">
    <location>
        <begin position="41"/>
        <end position="251"/>
    </location>
</feature>
<dbReference type="PANTHER" id="PTHR43798">
    <property type="entry name" value="MONOACYLGLYCEROL LIPASE"/>
    <property type="match status" value="1"/>
</dbReference>
<dbReference type="PANTHER" id="PTHR43798:SF33">
    <property type="entry name" value="HYDROLASE, PUTATIVE (AFU_ORTHOLOGUE AFUA_2G14860)-RELATED"/>
    <property type="match status" value="1"/>
</dbReference>
<dbReference type="SUPFAM" id="SSF53474">
    <property type="entry name" value="alpha/beta-Hydrolases"/>
    <property type="match status" value="1"/>
</dbReference>
<gene>
    <name evidence="2" type="ORF">N1032_15730</name>
</gene>
<name>A0ABT2H5I4_9MICO</name>
<evidence type="ECO:0000313" key="3">
    <source>
        <dbReference type="Proteomes" id="UP001165586"/>
    </source>
</evidence>
<dbReference type="GO" id="GO:0016787">
    <property type="term" value="F:hydrolase activity"/>
    <property type="evidence" value="ECO:0007669"/>
    <property type="project" value="UniProtKB-KW"/>
</dbReference>
<reference evidence="2" key="1">
    <citation type="submission" date="2022-08" db="EMBL/GenBank/DDBJ databases">
        <authorList>
            <person name="Deng Y."/>
            <person name="Han X.-F."/>
            <person name="Zhang Y.-Q."/>
        </authorList>
    </citation>
    <scope>NUCLEOTIDE SEQUENCE</scope>
    <source>
        <strain evidence="2">CPCC 203386</strain>
    </source>
</reference>
<proteinExistence type="predicted"/>
<dbReference type="EMBL" id="JANLCJ010000005">
    <property type="protein sequence ID" value="MCS5735197.1"/>
    <property type="molecule type" value="Genomic_DNA"/>
</dbReference>
<accession>A0ABT2H5I4</accession>
<evidence type="ECO:0000313" key="2">
    <source>
        <dbReference type="EMBL" id="MCS5735197.1"/>
    </source>
</evidence>
<dbReference type="RefSeq" id="WP_259540105.1">
    <property type="nucleotide sequence ID" value="NZ_JANLCJ010000005.1"/>
</dbReference>
<dbReference type="InterPro" id="IPR000073">
    <property type="entry name" value="AB_hydrolase_1"/>
</dbReference>
<dbReference type="InterPro" id="IPR029058">
    <property type="entry name" value="AB_hydrolase_fold"/>
</dbReference>
<keyword evidence="3" id="KW-1185">Reference proteome</keyword>